<dbReference type="Pfam" id="PF00326">
    <property type="entry name" value="Peptidase_S9"/>
    <property type="match status" value="1"/>
</dbReference>
<keyword evidence="3" id="KW-1185">Reference proteome</keyword>
<dbReference type="Proteomes" id="UP001596425">
    <property type="component" value="Unassembled WGS sequence"/>
</dbReference>
<name>A0ABW1YQB9_9GAMM</name>
<proteinExistence type="predicted"/>
<organism evidence="2 3">
    <name type="scientific">Microbulbifer taiwanensis</name>
    <dbReference type="NCBI Taxonomy" id="986746"/>
    <lineage>
        <taxon>Bacteria</taxon>
        <taxon>Pseudomonadati</taxon>
        <taxon>Pseudomonadota</taxon>
        <taxon>Gammaproteobacteria</taxon>
        <taxon>Cellvibrionales</taxon>
        <taxon>Microbulbiferaceae</taxon>
        <taxon>Microbulbifer</taxon>
    </lineage>
</organism>
<evidence type="ECO:0000259" key="1">
    <source>
        <dbReference type="Pfam" id="PF00326"/>
    </source>
</evidence>
<accession>A0ABW1YQB9</accession>
<protein>
    <submittedName>
        <fullName evidence="2">Alpha/beta hydrolase family protein</fullName>
        <ecNumber evidence="2">3.4.-.-</ecNumber>
    </submittedName>
</protein>
<comment type="caution">
    <text evidence="2">The sequence shown here is derived from an EMBL/GenBank/DDBJ whole genome shotgun (WGS) entry which is preliminary data.</text>
</comment>
<dbReference type="PANTHER" id="PTHR22946">
    <property type="entry name" value="DIENELACTONE HYDROLASE DOMAIN-CONTAINING PROTEIN-RELATED"/>
    <property type="match status" value="1"/>
</dbReference>
<evidence type="ECO:0000313" key="3">
    <source>
        <dbReference type="Proteomes" id="UP001596425"/>
    </source>
</evidence>
<evidence type="ECO:0000313" key="2">
    <source>
        <dbReference type="EMBL" id="MFC6633625.1"/>
    </source>
</evidence>
<dbReference type="InterPro" id="IPR029058">
    <property type="entry name" value="AB_hydrolase_fold"/>
</dbReference>
<dbReference type="Gene3D" id="1.20.1440.110">
    <property type="entry name" value="acylaminoacyl peptidase"/>
    <property type="match status" value="1"/>
</dbReference>
<dbReference type="GO" id="GO:0016787">
    <property type="term" value="F:hydrolase activity"/>
    <property type="evidence" value="ECO:0007669"/>
    <property type="project" value="UniProtKB-KW"/>
</dbReference>
<feature type="domain" description="Peptidase S9 prolyl oligopeptidase catalytic" evidence="1">
    <location>
        <begin position="209"/>
        <end position="275"/>
    </location>
</feature>
<dbReference type="InterPro" id="IPR001375">
    <property type="entry name" value="Peptidase_S9_cat"/>
</dbReference>
<gene>
    <name evidence="2" type="ORF">ACFQBM_10050</name>
</gene>
<dbReference type="PANTHER" id="PTHR22946:SF12">
    <property type="entry name" value="CONIDIAL PIGMENT BIOSYNTHESIS PROTEIN AYG1 (AFU_ORTHOLOGUE AFUA_2G17550)"/>
    <property type="match status" value="1"/>
</dbReference>
<dbReference type="InterPro" id="IPR050261">
    <property type="entry name" value="FrsA_esterase"/>
</dbReference>
<keyword evidence="2" id="KW-0378">Hydrolase</keyword>
<reference evidence="3" key="1">
    <citation type="journal article" date="2019" name="Int. J. Syst. Evol. Microbiol.">
        <title>The Global Catalogue of Microorganisms (GCM) 10K type strain sequencing project: providing services to taxonomists for standard genome sequencing and annotation.</title>
        <authorList>
            <consortium name="The Broad Institute Genomics Platform"/>
            <consortium name="The Broad Institute Genome Sequencing Center for Infectious Disease"/>
            <person name="Wu L."/>
            <person name="Ma J."/>
        </authorList>
    </citation>
    <scope>NUCLEOTIDE SEQUENCE [LARGE SCALE GENOMIC DNA]</scope>
    <source>
        <strain evidence="3">CGMCC 1.13718</strain>
    </source>
</reference>
<dbReference type="Gene3D" id="3.40.50.1820">
    <property type="entry name" value="alpha/beta hydrolase"/>
    <property type="match status" value="1"/>
</dbReference>
<dbReference type="SUPFAM" id="SSF53474">
    <property type="entry name" value="alpha/beta-Hydrolases"/>
    <property type="match status" value="1"/>
</dbReference>
<dbReference type="RefSeq" id="WP_377516607.1">
    <property type="nucleotide sequence ID" value="NZ_JBHSVR010000001.1"/>
</dbReference>
<dbReference type="EC" id="3.4.-.-" evidence="2"/>
<sequence>MEEQRFSQHKQMDFEIQALLGSCYYGGADCGEILSTIDRIEAGDFEQWFLQWCSLAERIERIAHQCAGAGHSVSARQAFLRAANYFSIANLFIDGSRDPSRGAATWQRHYDCWGRFCARLVPAAEKVAIPYKSTAMPGYLFRPPSGVGPHASIIFNNGSDGSNSGMWHFGVAAALERGYAALVFDGPGQNAMLWQQGIPFRHDWERVITPVVDFLLGRGDVDPERIVISGLSQGGYWVLRALAFEQRIAAGIADPGVMDVSSSFFCHLPAEMTALLDNGDEQEFNRAMEAGLREAGREAEQNLKWRMKPYGVNSYYQLYRLVRQYKVGDLLQKIRCPMFIADPEGEQFWPGQAARVAKTLKCQKTLAPFTAREGAAWHCEPKARSLYDQRMFDWLAGVVPA</sequence>
<dbReference type="EMBL" id="JBHSVR010000001">
    <property type="protein sequence ID" value="MFC6633625.1"/>
    <property type="molecule type" value="Genomic_DNA"/>
</dbReference>